<dbReference type="RefSeq" id="WP_381116755.1">
    <property type="nucleotide sequence ID" value="NZ_UHID01000005.1"/>
</dbReference>
<evidence type="ECO:0000313" key="3">
    <source>
        <dbReference type="EMBL" id="SUP34827.1"/>
    </source>
</evidence>
<protein>
    <submittedName>
        <fullName evidence="3">Cytochrome P450</fullName>
        <ecNumber evidence="3">1.14.-.-</ecNumber>
    </submittedName>
</protein>
<dbReference type="PANTHER" id="PTHR46696">
    <property type="entry name" value="P450, PUTATIVE (EUROFUNG)-RELATED"/>
    <property type="match status" value="1"/>
</dbReference>
<dbReference type="InterPro" id="IPR001128">
    <property type="entry name" value="Cyt_P450"/>
</dbReference>
<dbReference type="GO" id="GO:0004497">
    <property type="term" value="F:monooxygenase activity"/>
    <property type="evidence" value="ECO:0007669"/>
    <property type="project" value="UniProtKB-KW"/>
</dbReference>
<dbReference type="Pfam" id="PF00067">
    <property type="entry name" value="p450"/>
    <property type="match status" value="1"/>
</dbReference>
<dbReference type="EC" id="1.14.-.-" evidence="3"/>
<organism evidence="3 4">
    <name type="scientific">Streptomyces griseus</name>
    <dbReference type="NCBI Taxonomy" id="1911"/>
    <lineage>
        <taxon>Bacteria</taxon>
        <taxon>Bacillati</taxon>
        <taxon>Actinomycetota</taxon>
        <taxon>Actinomycetes</taxon>
        <taxon>Kitasatosporales</taxon>
        <taxon>Streptomycetaceae</taxon>
        <taxon>Streptomyces</taxon>
    </lineage>
</organism>
<proteinExistence type="inferred from homology"/>
<dbReference type="InterPro" id="IPR017972">
    <property type="entry name" value="Cyt_P450_CS"/>
</dbReference>
<comment type="similarity">
    <text evidence="1 2">Belongs to the cytochrome P450 family.</text>
</comment>
<keyword evidence="2" id="KW-0349">Heme</keyword>
<name>A0A380N8P4_STRGR</name>
<evidence type="ECO:0000256" key="1">
    <source>
        <dbReference type="ARBA" id="ARBA00010617"/>
    </source>
</evidence>
<dbReference type="Proteomes" id="UP000254150">
    <property type="component" value="Unassembled WGS sequence"/>
</dbReference>
<dbReference type="SUPFAM" id="SSF48264">
    <property type="entry name" value="Cytochrome P450"/>
    <property type="match status" value="1"/>
</dbReference>
<keyword evidence="2" id="KW-0408">Iron</keyword>
<reference evidence="3 4" key="1">
    <citation type="submission" date="2018-06" db="EMBL/GenBank/DDBJ databases">
        <authorList>
            <consortium name="Pathogen Informatics"/>
            <person name="Doyle S."/>
        </authorList>
    </citation>
    <scope>NUCLEOTIDE SEQUENCE [LARGE SCALE GENOMIC DNA]</scope>
    <source>
        <strain evidence="3 4">NCTC7807</strain>
    </source>
</reference>
<evidence type="ECO:0000313" key="4">
    <source>
        <dbReference type="Proteomes" id="UP000254150"/>
    </source>
</evidence>
<dbReference type="PROSITE" id="PS00086">
    <property type="entry name" value="CYTOCHROME_P450"/>
    <property type="match status" value="1"/>
</dbReference>
<dbReference type="GO" id="GO:0020037">
    <property type="term" value="F:heme binding"/>
    <property type="evidence" value="ECO:0007669"/>
    <property type="project" value="InterPro"/>
</dbReference>
<keyword evidence="2" id="KW-0479">Metal-binding</keyword>
<accession>A0A380N8P4</accession>
<keyword evidence="2" id="KW-0503">Monooxygenase</keyword>
<evidence type="ECO:0000256" key="2">
    <source>
        <dbReference type="RuleBase" id="RU000461"/>
    </source>
</evidence>
<dbReference type="PANTHER" id="PTHR46696:SF1">
    <property type="entry name" value="CYTOCHROME P450 YJIB-RELATED"/>
    <property type="match status" value="1"/>
</dbReference>
<dbReference type="InterPro" id="IPR036396">
    <property type="entry name" value="Cyt_P450_sf"/>
</dbReference>
<gene>
    <name evidence="3" type="ORF">NCTC7807_01858</name>
</gene>
<sequence length="105" mass="11474">MNPPGRVLVRAGDGGILPGELANRDPAVFPDPDRLDLTRAARHHQAFGGGPHHCVGRPLARLGLQVVLPVLFRRIPALRPAEELDRIPFNYDALIDGLHALPVTW</sequence>
<dbReference type="EMBL" id="UHID01000005">
    <property type="protein sequence ID" value="SUP34827.1"/>
    <property type="molecule type" value="Genomic_DNA"/>
</dbReference>
<dbReference type="GO" id="GO:0016705">
    <property type="term" value="F:oxidoreductase activity, acting on paired donors, with incorporation or reduction of molecular oxygen"/>
    <property type="evidence" value="ECO:0007669"/>
    <property type="project" value="InterPro"/>
</dbReference>
<dbReference type="GO" id="GO:0005506">
    <property type="term" value="F:iron ion binding"/>
    <property type="evidence" value="ECO:0007669"/>
    <property type="project" value="InterPro"/>
</dbReference>
<dbReference type="AlphaFoldDB" id="A0A380N8P4"/>
<keyword evidence="2 3" id="KW-0560">Oxidoreductase</keyword>
<dbReference type="Gene3D" id="1.10.630.10">
    <property type="entry name" value="Cytochrome P450"/>
    <property type="match status" value="1"/>
</dbReference>